<evidence type="ECO:0000256" key="7">
    <source>
        <dbReference type="SAM" id="MobiDB-lite"/>
    </source>
</evidence>
<dbReference type="InterPro" id="IPR005762">
    <property type="entry name" value="MurD"/>
</dbReference>
<feature type="domain" description="Mur ligase C-terminal" evidence="8">
    <location>
        <begin position="392"/>
        <end position="512"/>
    </location>
</feature>
<name>A0A6V7PKA5_ANACO</name>
<dbReference type="Pfam" id="PF08245">
    <property type="entry name" value="Mur_ligase_M"/>
    <property type="match status" value="1"/>
</dbReference>
<feature type="region of interest" description="Disordered" evidence="7">
    <location>
        <begin position="1"/>
        <end position="72"/>
    </location>
</feature>
<dbReference type="InterPro" id="IPR036615">
    <property type="entry name" value="Mur_ligase_C_dom_sf"/>
</dbReference>
<dbReference type="SUPFAM" id="SSF51984">
    <property type="entry name" value="MurCD N-terminal domain"/>
    <property type="match status" value="1"/>
</dbReference>
<dbReference type="GO" id="GO:0005524">
    <property type="term" value="F:ATP binding"/>
    <property type="evidence" value="ECO:0007669"/>
    <property type="project" value="UniProtKB-KW"/>
</dbReference>
<evidence type="ECO:0000256" key="4">
    <source>
        <dbReference type="ARBA" id="ARBA00022598"/>
    </source>
</evidence>
<dbReference type="SUPFAM" id="SSF53623">
    <property type="entry name" value="MurD-like peptide ligases, catalytic domain"/>
    <property type="match status" value="1"/>
</dbReference>
<evidence type="ECO:0000259" key="9">
    <source>
        <dbReference type="Pfam" id="PF08245"/>
    </source>
</evidence>
<dbReference type="Gene3D" id="3.40.50.720">
    <property type="entry name" value="NAD(P)-binding Rossmann-like Domain"/>
    <property type="match status" value="1"/>
</dbReference>
<sequence length="539" mass="57825">MCHSHSHSHRETGFAPKSAPRRGDGDDSALSPPPNPLHEALVVADFESPPSSRCRRPRPPRPKGGGLGASGRSAARLALARGASVLAVDKNEELVPLEDDPHFAGFGNLHTILGRCDDRLLSNADRVVVSPGVPIQEYGLSTLIQSERQVMSELDFAAEVLPHDVKVLAVTGTNGKSTVTTFAGQMLKHLGIEAFVGGNLGTPLSDAAISCLQASSLHDLFQATYSSLCDIIQVAVVEVSSYQMEIPHKFFSPSVAVVLNLTPDHLERHGTMQNYAAMKCRLFSRMKHSKLAILPVGNKYINEAFSCHADRCNVARIGDFPGIKIDTEAKIAEFRNPANGSINYLQLGALKAVGTHNYSNAAVAASAVLGLDVGINADSVNSTVETLSLLPHRMQVVCTDEFGVMWVDDSKATNVESTYTGLMGLKDHKAIVLLGGVAKVLSDRGSNGFEQLVELLKHHRGVITFGSSGEMIHKTLCDGGLSIPCYKTKTLAEAAICARSIARNGDTVLLSPGCASFDEFRNFEHRGEVFQKLALQSLE</sequence>
<dbReference type="InterPro" id="IPR004101">
    <property type="entry name" value="Mur_ligase_C"/>
</dbReference>
<protein>
    <submittedName>
        <fullName evidence="10">Uncharacterized protein</fullName>
    </submittedName>
</protein>
<organism evidence="10">
    <name type="scientific">Ananas comosus var. bracteatus</name>
    <name type="common">red pineapple</name>
    <dbReference type="NCBI Taxonomy" id="296719"/>
    <lineage>
        <taxon>Eukaryota</taxon>
        <taxon>Viridiplantae</taxon>
        <taxon>Streptophyta</taxon>
        <taxon>Embryophyta</taxon>
        <taxon>Tracheophyta</taxon>
        <taxon>Spermatophyta</taxon>
        <taxon>Magnoliopsida</taxon>
        <taxon>Liliopsida</taxon>
        <taxon>Poales</taxon>
        <taxon>Bromeliaceae</taxon>
        <taxon>Bromelioideae</taxon>
        <taxon>Ananas</taxon>
    </lineage>
</organism>
<dbReference type="Gene3D" id="3.90.190.20">
    <property type="entry name" value="Mur ligase, C-terminal domain"/>
    <property type="match status" value="1"/>
</dbReference>
<evidence type="ECO:0000256" key="6">
    <source>
        <dbReference type="ARBA" id="ARBA00022840"/>
    </source>
</evidence>
<reference evidence="10" key="1">
    <citation type="submission" date="2020-07" db="EMBL/GenBank/DDBJ databases">
        <authorList>
            <person name="Lin J."/>
        </authorList>
    </citation>
    <scope>NUCLEOTIDE SEQUENCE</scope>
</reference>
<dbReference type="HAMAP" id="MF_00639">
    <property type="entry name" value="MurD"/>
    <property type="match status" value="1"/>
</dbReference>
<dbReference type="AlphaFoldDB" id="A0A6V7PKA5"/>
<dbReference type="InterPro" id="IPR036565">
    <property type="entry name" value="Mur-like_cat_sf"/>
</dbReference>
<dbReference type="GO" id="GO:0005737">
    <property type="term" value="C:cytoplasm"/>
    <property type="evidence" value="ECO:0007669"/>
    <property type="project" value="UniProtKB-SubCell"/>
</dbReference>
<evidence type="ECO:0000259" key="8">
    <source>
        <dbReference type="Pfam" id="PF02875"/>
    </source>
</evidence>
<dbReference type="EMBL" id="LR862149">
    <property type="protein sequence ID" value="CAD1831269.1"/>
    <property type="molecule type" value="Genomic_DNA"/>
</dbReference>
<feature type="domain" description="Mur ligase central" evidence="9">
    <location>
        <begin position="170"/>
        <end position="367"/>
    </location>
</feature>
<evidence type="ECO:0000256" key="5">
    <source>
        <dbReference type="ARBA" id="ARBA00022741"/>
    </source>
</evidence>
<keyword evidence="6" id="KW-0067">ATP-binding</keyword>
<dbReference type="SUPFAM" id="SSF53244">
    <property type="entry name" value="MurD-like peptide ligases, peptide-binding domain"/>
    <property type="match status" value="1"/>
</dbReference>
<dbReference type="Pfam" id="PF21799">
    <property type="entry name" value="MurD-like_N"/>
    <property type="match status" value="1"/>
</dbReference>
<dbReference type="PANTHER" id="PTHR43692">
    <property type="entry name" value="UDP-N-ACETYLMURAMOYLALANINE--D-GLUTAMATE LIGASE"/>
    <property type="match status" value="1"/>
</dbReference>
<accession>A0A6V7PKA5</accession>
<dbReference type="InterPro" id="IPR013221">
    <property type="entry name" value="Mur_ligase_cen"/>
</dbReference>
<keyword evidence="4" id="KW-0436">Ligase</keyword>
<keyword evidence="5" id="KW-0547">Nucleotide-binding</keyword>
<comment type="pathway">
    <text evidence="2">Cell wall biogenesis; peptidoglycan biosynthesis.</text>
</comment>
<dbReference type="PANTHER" id="PTHR43692:SF1">
    <property type="entry name" value="UDP-N-ACETYLMURAMOYLALANINE--D-GLUTAMATE LIGASE"/>
    <property type="match status" value="1"/>
</dbReference>
<evidence type="ECO:0000256" key="3">
    <source>
        <dbReference type="ARBA" id="ARBA00022490"/>
    </source>
</evidence>
<gene>
    <name evidence="10" type="ORF">CB5_LOCUS14480</name>
</gene>
<dbReference type="UniPathway" id="UPA00219"/>
<dbReference type="GO" id="GO:0008764">
    <property type="term" value="F:UDP-N-acetylmuramoylalanine-D-glutamate ligase activity"/>
    <property type="evidence" value="ECO:0007669"/>
    <property type="project" value="UniProtKB-EC"/>
</dbReference>
<evidence type="ECO:0000256" key="2">
    <source>
        <dbReference type="ARBA" id="ARBA00004752"/>
    </source>
</evidence>
<proteinExistence type="inferred from homology"/>
<evidence type="ECO:0000256" key="1">
    <source>
        <dbReference type="ARBA" id="ARBA00004496"/>
    </source>
</evidence>
<dbReference type="Pfam" id="PF02875">
    <property type="entry name" value="Mur_ligase_C"/>
    <property type="match status" value="1"/>
</dbReference>
<dbReference type="GO" id="GO:0051301">
    <property type="term" value="P:cell division"/>
    <property type="evidence" value="ECO:0007669"/>
    <property type="project" value="InterPro"/>
</dbReference>
<comment type="subcellular location">
    <subcellularLocation>
        <location evidence="1">Cytoplasm</location>
    </subcellularLocation>
</comment>
<dbReference type="GO" id="GO:0008360">
    <property type="term" value="P:regulation of cell shape"/>
    <property type="evidence" value="ECO:0007669"/>
    <property type="project" value="InterPro"/>
</dbReference>
<dbReference type="Gene3D" id="3.40.1190.10">
    <property type="entry name" value="Mur-like, catalytic domain"/>
    <property type="match status" value="1"/>
</dbReference>
<evidence type="ECO:0000313" key="10">
    <source>
        <dbReference type="EMBL" id="CAD1831269.1"/>
    </source>
</evidence>
<keyword evidence="3" id="KW-0963">Cytoplasm</keyword>